<dbReference type="RefSeq" id="WP_160632304.1">
    <property type="nucleotide sequence ID" value="NZ_WWNE01000005.1"/>
</dbReference>
<evidence type="ECO:0000313" key="1">
    <source>
        <dbReference type="EMBL" id="NBG65341.1"/>
    </source>
</evidence>
<reference evidence="1 2" key="1">
    <citation type="submission" date="2019-12" db="EMBL/GenBank/DDBJ databases">
        <authorList>
            <person name="Zhao J."/>
        </authorList>
    </citation>
    <scope>NUCLEOTIDE SEQUENCE [LARGE SCALE GENOMIC DNA]</scope>
    <source>
        <strain evidence="1 2">S-15</strain>
    </source>
</reference>
<keyword evidence="2" id="KW-1185">Reference proteome</keyword>
<dbReference type="EMBL" id="WWNE01000005">
    <property type="protein sequence ID" value="NBG65341.1"/>
    <property type="molecule type" value="Genomic_DNA"/>
</dbReference>
<comment type="caution">
    <text evidence="1">The sequence shown here is derived from an EMBL/GenBank/DDBJ whole genome shotgun (WGS) entry which is preliminary data.</text>
</comment>
<evidence type="ECO:0000313" key="2">
    <source>
        <dbReference type="Proteomes" id="UP000470771"/>
    </source>
</evidence>
<sequence length="95" mass="11134">MSSKRELKESIKYRTNLLMEDAFSYTLNHPGDNDKKADELIDTIADKWFELVAKVNHYPRNGKRAEVKKYFAGIKSELDESAEKFNKEIDKLYKS</sequence>
<protein>
    <submittedName>
        <fullName evidence="1">Uncharacterized protein</fullName>
    </submittedName>
</protein>
<dbReference type="Proteomes" id="UP000470771">
    <property type="component" value="Unassembled WGS sequence"/>
</dbReference>
<accession>A0A6N9NIK7</accession>
<gene>
    <name evidence="1" type="ORF">GQN54_04395</name>
</gene>
<proteinExistence type="predicted"/>
<dbReference type="AlphaFoldDB" id="A0A6N9NIK7"/>
<organism evidence="1 2">
    <name type="scientific">Acidiluteibacter ferrifornacis</name>
    <dbReference type="NCBI Taxonomy" id="2692424"/>
    <lineage>
        <taxon>Bacteria</taxon>
        <taxon>Pseudomonadati</taxon>
        <taxon>Bacteroidota</taxon>
        <taxon>Flavobacteriia</taxon>
        <taxon>Flavobacteriales</taxon>
        <taxon>Cryomorphaceae</taxon>
        <taxon>Acidiluteibacter</taxon>
    </lineage>
</organism>
<name>A0A6N9NIK7_9FLAO</name>